<evidence type="ECO:0000256" key="5">
    <source>
        <dbReference type="ARBA" id="ARBA00022777"/>
    </source>
</evidence>
<dbReference type="PANTHER" id="PTHR12595:SF0">
    <property type="entry name" value="ADENYLATE KINASE ISOENZYME 6"/>
    <property type="match status" value="1"/>
</dbReference>
<dbReference type="GO" id="GO:0004017">
    <property type="term" value="F:AMP kinase activity"/>
    <property type="evidence" value="ECO:0007669"/>
    <property type="project" value="InterPro"/>
</dbReference>
<keyword evidence="4" id="KW-0547">Nucleotide-binding</keyword>
<accession>A0A075GKM3</accession>
<dbReference type="EMBL" id="KF900643">
    <property type="protein sequence ID" value="AIF02218.1"/>
    <property type="molecule type" value="Genomic_DNA"/>
</dbReference>
<evidence type="ECO:0000256" key="2">
    <source>
        <dbReference type="ARBA" id="ARBA00022552"/>
    </source>
</evidence>
<reference evidence="7" key="1">
    <citation type="journal article" date="2014" name="Genome Biol. Evol.">
        <title>Pangenome evidence for extensive interdomain horizontal transfer affecting lineage core and shell genes in uncultured planktonic thaumarchaeota and euryarchaeota.</title>
        <authorList>
            <person name="Deschamps P."/>
            <person name="Zivanovic Y."/>
            <person name="Moreira D."/>
            <person name="Rodriguez-Valera F."/>
            <person name="Lopez-Garcia P."/>
        </authorList>
    </citation>
    <scope>NUCLEOTIDE SEQUENCE</scope>
</reference>
<keyword evidence="2" id="KW-0698">rRNA processing</keyword>
<dbReference type="InterPro" id="IPR020618">
    <property type="entry name" value="Adenyl_kinase_AK6"/>
</dbReference>
<dbReference type="GO" id="GO:0016887">
    <property type="term" value="F:ATP hydrolysis activity"/>
    <property type="evidence" value="ECO:0007669"/>
    <property type="project" value="InterPro"/>
</dbReference>
<evidence type="ECO:0000256" key="4">
    <source>
        <dbReference type="ARBA" id="ARBA00022741"/>
    </source>
</evidence>
<keyword evidence="6" id="KW-0067">ATP-binding</keyword>
<dbReference type="Gene3D" id="3.40.50.300">
    <property type="entry name" value="P-loop containing nucleotide triphosphate hydrolases"/>
    <property type="match status" value="1"/>
</dbReference>
<evidence type="ECO:0000313" key="7">
    <source>
        <dbReference type="EMBL" id="AIF02218.1"/>
    </source>
</evidence>
<dbReference type="SUPFAM" id="SSF52540">
    <property type="entry name" value="P-loop containing nucleoside triphosphate hydrolases"/>
    <property type="match status" value="1"/>
</dbReference>
<dbReference type="GO" id="GO:0005524">
    <property type="term" value="F:ATP binding"/>
    <property type="evidence" value="ECO:0007669"/>
    <property type="project" value="UniProtKB-KW"/>
</dbReference>
<evidence type="ECO:0000256" key="3">
    <source>
        <dbReference type="ARBA" id="ARBA00022679"/>
    </source>
</evidence>
<keyword evidence="1" id="KW-0690">Ribosome biogenesis</keyword>
<keyword evidence="3" id="KW-0808">Transferase</keyword>
<evidence type="ECO:0000256" key="6">
    <source>
        <dbReference type="ARBA" id="ARBA00022840"/>
    </source>
</evidence>
<organism evidence="7">
    <name type="scientific">uncultured marine group II/III euryarchaeote KM3_155_E06</name>
    <dbReference type="NCBI Taxonomy" id="1457897"/>
    <lineage>
        <taxon>Archaea</taxon>
        <taxon>Methanobacteriati</taxon>
        <taxon>Methanobacteriota</taxon>
        <taxon>environmental samples</taxon>
    </lineage>
</organism>
<protein>
    <submittedName>
        <fullName evidence="7">Adenylate kinase</fullName>
    </submittedName>
</protein>
<dbReference type="PANTHER" id="PTHR12595">
    <property type="entry name" value="POS9-ACTIVATING FACTOR FAP7-RELATED"/>
    <property type="match status" value="1"/>
</dbReference>
<dbReference type="Pfam" id="PF13238">
    <property type="entry name" value="AAA_18"/>
    <property type="match status" value="1"/>
</dbReference>
<name>A0A075GKM3_9EURY</name>
<sequence length="211" mass="22966">MFGIILQSVRKLMVGGATSAAMVSLPAQRIAVTGTPGCGKTSMCQMGLTYPSKKGGEVTVQTVEELADVAGALGATNAEDESVPIDIELLREQLTTDWNDAPDCLTLVDGHLSHLLAVDAIVIIRCEPSLLSARNEARGWSEQKVMENSEWELLGGPWNDWEEWTDAPVLELDSSEVSPEMSFSALLEWAGNGFKPERPEQSIDWIERLHG</sequence>
<dbReference type="InterPro" id="IPR027417">
    <property type="entry name" value="P-loop_NTPase"/>
</dbReference>
<dbReference type="GO" id="GO:0006364">
    <property type="term" value="P:rRNA processing"/>
    <property type="evidence" value="ECO:0007669"/>
    <property type="project" value="UniProtKB-KW"/>
</dbReference>
<dbReference type="AlphaFoldDB" id="A0A075GKM3"/>
<proteinExistence type="predicted"/>
<evidence type="ECO:0000256" key="1">
    <source>
        <dbReference type="ARBA" id="ARBA00022517"/>
    </source>
</evidence>
<keyword evidence="5 7" id="KW-0418">Kinase</keyword>